<dbReference type="SUPFAM" id="SSF55874">
    <property type="entry name" value="ATPase domain of HSP90 chaperone/DNA topoisomerase II/histidine kinase"/>
    <property type="match status" value="1"/>
</dbReference>
<dbReference type="NCBIfam" id="NF047352">
    <property type="entry name" value="P_loop_sacsin"/>
    <property type="match status" value="1"/>
</dbReference>
<dbReference type="RefSeq" id="WP_188690348.1">
    <property type="nucleotide sequence ID" value="NZ_BMLS01000001.1"/>
</dbReference>
<dbReference type="Pfam" id="PF13020">
    <property type="entry name" value="NOV_C"/>
    <property type="match status" value="1"/>
</dbReference>
<keyword evidence="5" id="KW-1185">Reference proteome</keyword>
<dbReference type="EMBL" id="BMLS01000001">
    <property type="protein sequence ID" value="GGO65379.1"/>
    <property type="molecule type" value="Genomic_DNA"/>
</dbReference>
<comment type="caution">
    <text evidence="4">The sequence shown here is derived from an EMBL/GenBank/DDBJ whole genome shotgun (WGS) entry which is preliminary data.</text>
</comment>
<proteinExistence type="predicted"/>
<dbReference type="InterPro" id="IPR036890">
    <property type="entry name" value="HATPase_C_sf"/>
</dbReference>
<dbReference type="Gene3D" id="3.30.565.10">
    <property type="entry name" value="Histidine kinase-like ATPase, C-terminal domain"/>
    <property type="match status" value="1"/>
</dbReference>
<evidence type="ECO:0000259" key="2">
    <source>
        <dbReference type="Pfam" id="PF13020"/>
    </source>
</evidence>
<accession>A0A917YUV9</accession>
<feature type="domain" description="Protein NO VEIN C-terminal" evidence="2">
    <location>
        <begin position="1431"/>
        <end position="1514"/>
    </location>
</feature>
<dbReference type="Pfam" id="PF25794">
    <property type="entry name" value="SACS"/>
    <property type="match status" value="1"/>
</dbReference>
<name>A0A917YUV9_9ALTE</name>
<organism evidence="4 5">
    <name type="scientific">Bowmanella pacifica</name>
    <dbReference type="NCBI Taxonomy" id="502051"/>
    <lineage>
        <taxon>Bacteria</taxon>
        <taxon>Pseudomonadati</taxon>
        <taxon>Pseudomonadota</taxon>
        <taxon>Gammaproteobacteria</taxon>
        <taxon>Alteromonadales</taxon>
        <taxon>Alteromonadaceae</taxon>
        <taxon>Bowmanella</taxon>
    </lineage>
</organism>
<feature type="region of interest" description="Disordered" evidence="1">
    <location>
        <begin position="1222"/>
        <end position="1247"/>
    </location>
</feature>
<dbReference type="PANTHER" id="PTHR32387:SF0">
    <property type="entry name" value="PROTEIN NO VEIN"/>
    <property type="match status" value="1"/>
</dbReference>
<feature type="compositionally biased region" description="Polar residues" evidence="1">
    <location>
        <begin position="1335"/>
        <end position="1349"/>
    </location>
</feature>
<dbReference type="InterPro" id="IPR058210">
    <property type="entry name" value="SACS/Nov_dom"/>
</dbReference>
<reference evidence="4" key="1">
    <citation type="journal article" date="2014" name="Int. J. Syst. Evol. Microbiol.">
        <title>Complete genome sequence of Corynebacterium casei LMG S-19264T (=DSM 44701T), isolated from a smear-ripened cheese.</title>
        <authorList>
            <consortium name="US DOE Joint Genome Institute (JGI-PGF)"/>
            <person name="Walter F."/>
            <person name="Albersmeier A."/>
            <person name="Kalinowski J."/>
            <person name="Ruckert C."/>
        </authorList>
    </citation>
    <scope>NUCLEOTIDE SEQUENCE</scope>
    <source>
        <strain evidence="4">CGMCC 1.7086</strain>
    </source>
</reference>
<dbReference type="InterPro" id="IPR052957">
    <property type="entry name" value="Auxin_embryo_med"/>
</dbReference>
<evidence type="ECO:0008006" key="6">
    <source>
        <dbReference type="Google" id="ProtNLM"/>
    </source>
</evidence>
<evidence type="ECO:0000313" key="4">
    <source>
        <dbReference type="EMBL" id="GGO65379.1"/>
    </source>
</evidence>
<gene>
    <name evidence="4" type="ORF">GCM10010982_07050</name>
</gene>
<evidence type="ECO:0000256" key="1">
    <source>
        <dbReference type="SAM" id="MobiDB-lite"/>
    </source>
</evidence>
<dbReference type="PANTHER" id="PTHR32387">
    <property type="entry name" value="WU:FJ29H11"/>
    <property type="match status" value="1"/>
</dbReference>
<reference evidence="4" key="2">
    <citation type="submission" date="2020-09" db="EMBL/GenBank/DDBJ databases">
        <authorList>
            <person name="Sun Q."/>
            <person name="Zhou Y."/>
        </authorList>
    </citation>
    <scope>NUCLEOTIDE SEQUENCE</scope>
    <source>
        <strain evidence="4">CGMCC 1.7086</strain>
    </source>
</reference>
<sequence>MDQRVFSAKSQIEQFKKDKYHFDPETGRCLLPEDAKSDYDNALKILSEQLYTKDIHFIFELIQNAEDNHYPQNSTPTLSFELLAHDPTNTADCKGCLVVRNNELGFELSNIRAISSIGKSTKANQKDAGYIGEKGIGFKSVFVVSPAPHIISNGFQIKFLKDDPKTGLGYIVPYWLDSNFSEYSKETGTTLLLPLQDRQGNQDSMFEKVQNELGKLSAELVLFLRKLKKVSIKTPNYFADYQLNKDGDYVELKVKSSSGESHSKYLLKSQRVAVPEASKSNLRENVTKRDISLAFPVDFELEESPLYCYLPTESDTGLPFLVNADFILNASREAIRQDLAWNSWMREEVATFAASTLGDILSTKGELSRWIWVPEQSSSAQHQYYWRIVAEKVINELTRTACIPTLSGRYLLPSEVLLLGQSFKFLKDWPMTILERLSKHLAYDEYGNISKISQKIGLQRFEKQHFLELIQALQTDDVLTDEQLIGALVEITSVTTGGYSRGYTQYKYRDNTEALRTCLIFKCDSGLQCAKYKNLYLPSSESHEVPILFNAKGESTKPNYIDRGFYSLIPEPVKTGIRNLFDVDEVHAISYLEQSVYAFLAENKTACLPESLEAVSKYLISNIEDLPEETVEQLSEVLPFKSTSGKWIFPKNHTRYVAPSSLFDAPNWKLIYQSKDEFQHIVELHEDYLNWEDEDLAQIFLESFQIDEFVRPFEIPVQGGSEVSARPKIFINGDYWKTESNRLAAYKWLYRVYENDEKVVSEYSNEAELGYFLLNHRWLLSTNDGFVKPSPLLHCFSESERSIFGNSLNYLKDSFTKVFAKKLGLVTEPTPKGFMDQIKASKETGHFDKTFLISAYESLSNWKDPGEAERIKRRLTQEQLIYLPEPKNEWISPQQATWEDKSDLGISFVGLSGYIPERLRYYFVDVLGVKGYHGLASYLAAYEEVSALNEKLSNKNLLRLNTIIRQLMHMMRSIDFSADAVWNSFKAQCKISSDQGVWLEPDKGIFVADDGKTKELFADDPSVYFTWSNATEFYNFFEQIGVRKASEFIDVQIGHILNGKVIGDPQIAIPAKKAICYYIADHFSHDDELADKLCTFFHSTEQFCEQLTVKYTLAAKHYVEVTTELGFYDAVGGSLILVEKHEIADIKDELALSIARTFFGKKAAQHEKYLRVFIDIESENRLASVLKKEGLELDAEKRERLEAIFDSSKLADGVIVTEDNDEVVQSSDNGEKVHSSEEFYDQQVESDPVATGSEYLDEECHDSIENDDTCVVEIIEYSSDEFDDEDAVPISTIPATDNSDNPTKIDDAELFDEFEYEDSSFNSGRIDSAQPHVPSVSTGQTLLSNNGSGETPKREVLSLKPKRESSRQSKTHDENGKYGPSSRSASNSPRTSASPVGYRLFSYVESEETHDRSDKVERDDINFGNKAELYVKQWLDEQGFKNIELLGGVNKGFDIQAADPSTGELVFVEVKGQRGAWNRTGVALSKSQMEKCLEEGDSYWLVVVENLLSHPKLHKFVNPARLIDRYYFDANWAKVASLLTTVASKEIDLDDLFFDEVTKSLYQKFQRHQLAMPEVGFEISNSQFEVIAELEFAWPELQIGVILEEPEEQIDGWTLYSVEEVEADISILIQKISVAKEG</sequence>
<dbReference type="InterPro" id="IPR024975">
    <property type="entry name" value="NOV_C"/>
</dbReference>
<evidence type="ECO:0000313" key="5">
    <source>
        <dbReference type="Proteomes" id="UP000606935"/>
    </source>
</evidence>
<feature type="compositionally biased region" description="Low complexity" evidence="1">
    <location>
        <begin position="1380"/>
        <end position="1394"/>
    </location>
</feature>
<evidence type="ECO:0000259" key="3">
    <source>
        <dbReference type="Pfam" id="PF25794"/>
    </source>
</evidence>
<feature type="domain" description="Sacsin/Nov" evidence="3">
    <location>
        <begin position="51"/>
        <end position="154"/>
    </location>
</feature>
<feature type="compositionally biased region" description="Basic and acidic residues" evidence="1">
    <location>
        <begin position="1351"/>
        <end position="1376"/>
    </location>
</feature>
<feature type="compositionally biased region" description="Polar residues" evidence="1">
    <location>
        <begin position="1293"/>
        <end position="1302"/>
    </location>
</feature>
<feature type="region of interest" description="Disordered" evidence="1">
    <location>
        <begin position="1319"/>
        <end position="1394"/>
    </location>
</feature>
<feature type="region of interest" description="Disordered" evidence="1">
    <location>
        <begin position="1281"/>
        <end position="1305"/>
    </location>
</feature>
<dbReference type="Proteomes" id="UP000606935">
    <property type="component" value="Unassembled WGS sequence"/>
</dbReference>
<protein>
    <recommendedName>
        <fullName evidence="6">Protein NO VEIN C-terminal domain-containing protein</fullName>
    </recommendedName>
</protein>